<feature type="compositionally biased region" description="Basic and acidic residues" evidence="1">
    <location>
        <begin position="125"/>
        <end position="137"/>
    </location>
</feature>
<sequence length="306" mass="35495">MQELWWNLDIPIYFSRTVKDIYYKMVEETGNLMAEQLHQIAKQTKIIIINCFQLVKGLTQCQSLKRLKENHYDGNCRNLPEASSTSRTLLTSTLITIDSTFYDQGQENLSRSLQSLKTNAACSEPPRRPRPQDRRTETSLGEGPSHLYRWLLVLALAAPTRKRCCLWRYNSSPIILLCGTRHILVLQSSLLIPPQESCGLSSPHFFRLDAKNRLEFRKQRGTTPQSLPCLLLNYHLVVSKLRLTFIESILLKHLILNLRVQVCVPNLHQHPSLFVGLFFRLRHLGTWRWTASSEQRLYPLDRVFPS</sequence>
<protein>
    <submittedName>
        <fullName evidence="2">Uncharacterized protein</fullName>
    </submittedName>
</protein>
<reference evidence="2" key="1">
    <citation type="submission" date="2020-11" db="EMBL/GenBank/DDBJ databases">
        <authorList>
            <person name="Tran Van P."/>
        </authorList>
    </citation>
    <scope>NUCLEOTIDE SEQUENCE</scope>
</reference>
<feature type="region of interest" description="Disordered" evidence="1">
    <location>
        <begin position="118"/>
        <end position="140"/>
    </location>
</feature>
<accession>A0A7R9H0F2</accession>
<dbReference type="AlphaFoldDB" id="A0A7R9H0F2"/>
<gene>
    <name evidence="2" type="ORF">TCEB3V08_LOCUS7009</name>
</gene>
<proteinExistence type="predicted"/>
<name>A0A7R9H0F2_TIMCR</name>
<dbReference type="EMBL" id="OC318868">
    <property type="protein sequence ID" value="CAD7403495.1"/>
    <property type="molecule type" value="Genomic_DNA"/>
</dbReference>
<organism evidence="2">
    <name type="scientific">Timema cristinae</name>
    <name type="common">Walking stick</name>
    <dbReference type="NCBI Taxonomy" id="61476"/>
    <lineage>
        <taxon>Eukaryota</taxon>
        <taxon>Metazoa</taxon>
        <taxon>Ecdysozoa</taxon>
        <taxon>Arthropoda</taxon>
        <taxon>Hexapoda</taxon>
        <taxon>Insecta</taxon>
        <taxon>Pterygota</taxon>
        <taxon>Neoptera</taxon>
        <taxon>Polyneoptera</taxon>
        <taxon>Phasmatodea</taxon>
        <taxon>Timematodea</taxon>
        <taxon>Timematoidea</taxon>
        <taxon>Timematidae</taxon>
        <taxon>Timema</taxon>
    </lineage>
</organism>
<evidence type="ECO:0000313" key="2">
    <source>
        <dbReference type="EMBL" id="CAD7403495.1"/>
    </source>
</evidence>
<evidence type="ECO:0000256" key="1">
    <source>
        <dbReference type="SAM" id="MobiDB-lite"/>
    </source>
</evidence>